<gene>
    <name evidence="1" type="ORF">EDD31_0978</name>
</gene>
<dbReference type="EMBL" id="RKHK01000001">
    <property type="protein sequence ID" value="ROR72622.1"/>
    <property type="molecule type" value="Genomic_DNA"/>
</dbReference>
<protein>
    <submittedName>
        <fullName evidence="1">Uncharacterized protein</fullName>
    </submittedName>
</protein>
<comment type="caution">
    <text evidence="1">The sequence shown here is derived from an EMBL/GenBank/DDBJ whole genome shotgun (WGS) entry which is preliminary data.</text>
</comment>
<proteinExistence type="predicted"/>
<evidence type="ECO:0000313" key="1">
    <source>
        <dbReference type="EMBL" id="ROR72622.1"/>
    </source>
</evidence>
<accession>A0A3N2BBR4</accession>
<evidence type="ECO:0000313" key="2">
    <source>
        <dbReference type="Proteomes" id="UP000280668"/>
    </source>
</evidence>
<organism evidence="1 2">
    <name type="scientific">Bogoriella caseilytica</name>
    <dbReference type="NCBI Taxonomy" id="56055"/>
    <lineage>
        <taxon>Bacteria</taxon>
        <taxon>Bacillati</taxon>
        <taxon>Actinomycetota</taxon>
        <taxon>Actinomycetes</taxon>
        <taxon>Micrococcales</taxon>
        <taxon>Bogoriellaceae</taxon>
        <taxon>Bogoriella</taxon>
    </lineage>
</organism>
<dbReference type="Proteomes" id="UP000280668">
    <property type="component" value="Unassembled WGS sequence"/>
</dbReference>
<dbReference type="AlphaFoldDB" id="A0A3N2BBR4"/>
<name>A0A3N2BBR4_9MICO</name>
<sequence>MSEPTLTERSTTIAVVMLFVAWPIAGCSPEDDLPFDTFATSGEEPEALLEGMLILNSGCLAVLDDTGQEVPLVFEQSTEWHESGRVVLHEVDAEVGSWVALGGGASQNTDWQPEDCYEQGVPFGVYRILDGDADPADSP</sequence>
<keyword evidence="2" id="KW-1185">Reference proteome</keyword>
<reference evidence="1 2" key="1">
    <citation type="submission" date="2018-11" db="EMBL/GenBank/DDBJ databases">
        <title>Sequencing the genomes of 1000 actinobacteria strains.</title>
        <authorList>
            <person name="Klenk H.-P."/>
        </authorList>
    </citation>
    <scope>NUCLEOTIDE SEQUENCE [LARGE SCALE GENOMIC DNA]</scope>
    <source>
        <strain evidence="1 2">DSM 11294</strain>
    </source>
</reference>